<dbReference type="PANTHER" id="PTHR30328">
    <property type="entry name" value="TRANSCRIPTIONAL REPRESSOR"/>
    <property type="match status" value="1"/>
</dbReference>
<sequence length="197" mass="23540">MKNPNARDRILKAAVRIFAEKSFEGSRIDEIAREANVPKSLIYYHFKSKDEILEVLIDEFLNEYLTIINNTTQESHQEEAEALPERMKLVYYEFGQRNSDLIRVIFIDSLKKRNQKPILFKIVEAMIAKEAEVKKDKKYDVQERRIAEFFTSQIPNYAYLCFADAWSDYFSIDREKFDELYRKVYIETHGAYHKFHD</sequence>
<keyword evidence="1 2" id="KW-0238">DNA-binding</keyword>
<accession>A0A839JVP2</accession>
<dbReference type="InterPro" id="IPR001647">
    <property type="entry name" value="HTH_TetR"/>
</dbReference>
<dbReference type="GO" id="GO:0006355">
    <property type="term" value="P:regulation of DNA-templated transcription"/>
    <property type="evidence" value="ECO:0007669"/>
    <property type="project" value="UniProtKB-ARBA"/>
</dbReference>
<dbReference type="InterPro" id="IPR009057">
    <property type="entry name" value="Homeodomain-like_sf"/>
</dbReference>
<evidence type="ECO:0000256" key="2">
    <source>
        <dbReference type="PROSITE-ProRule" id="PRU00335"/>
    </source>
</evidence>
<dbReference type="AlphaFoldDB" id="A0A839JVP2"/>
<dbReference type="EMBL" id="JACEGA010000001">
    <property type="protein sequence ID" value="MBB2181344.1"/>
    <property type="molecule type" value="Genomic_DNA"/>
</dbReference>
<proteinExistence type="predicted"/>
<dbReference type="RefSeq" id="WP_228351123.1">
    <property type="nucleotide sequence ID" value="NZ_JACEGA010000001.1"/>
</dbReference>
<dbReference type="SUPFAM" id="SSF46689">
    <property type="entry name" value="Homeodomain-like"/>
    <property type="match status" value="1"/>
</dbReference>
<comment type="caution">
    <text evidence="4">The sequence shown here is derived from an EMBL/GenBank/DDBJ whole genome shotgun (WGS) entry which is preliminary data.</text>
</comment>
<dbReference type="Gene3D" id="1.10.357.10">
    <property type="entry name" value="Tetracycline Repressor, domain 2"/>
    <property type="match status" value="1"/>
</dbReference>
<gene>
    <name evidence="4" type="ORF">H0486_00345</name>
</gene>
<protein>
    <submittedName>
        <fullName evidence="4">TetR/AcrR family transcriptional regulator</fullName>
    </submittedName>
</protein>
<organism evidence="4 5">
    <name type="scientific">Variimorphobacter saccharofermentans</name>
    <dbReference type="NCBI Taxonomy" id="2755051"/>
    <lineage>
        <taxon>Bacteria</taxon>
        <taxon>Bacillati</taxon>
        <taxon>Bacillota</taxon>
        <taxon>Clostridia</taxon>
        <taxon>Lachnospirales</taxon>
        <taxon>Lachnospiraceae</taxon>
        <taxon>Variimorphobacter</taxon>
    </lineage>
</organism>
<dbReference type="PANTHER" id="PTHR30328:SF54">
    <property type="entry name" value="HTH-TYPE TRANSCRIPTIONAL REPRESSOR SCO4008"/>
    <property type="match status" value="1"/>
</dbReference>
<evidence type="ECO:0000313" key="5">
    <source>
        <dbReference type="Proteomes" id="UP000574276"/>
    </source>
</evidence>
<dbReference type="Pfam" id="PF00440">
    <property type="entry name" value="TetR_N"/>
    <property type="match status" value="1"/>
</dbReference>
<dbReference type="GO" id="GO:0003677">
    <property type="term" value="F:DNA binding"/>
    <property type="evidence" value="ECO:0007669"/>
    <property type="project" value="UniProtKB-UniRule"/>
</dbReference>
<keyword evidence="5" id="KW-1185">Reference proteome</keyword>
<evidence type="ECO:0000256" key="1">
    <source>
        <dbReference type="ARBA" id="ARBA00023125"/>
    </source>
</evidence>
<reference evidence="4 5" key="1">
    <citation type="submission" date="2020-07" db="EMBL/GenBank/DDBJ databases">
        <title>Characterization and genome sequencing of isolate MD1, a novel member within the family Lachnospiraceae.</title>
        <authorList>
            <person name="Rettenmaier R."/>
            <person name="Di Bello L."/>
            <person name="Zinser C."/>
            <person name="Scheitz K."/>
            <person name="Liebl W."/>
            <person name="Zverlov V."/>
        </authorList>
    </citation>
    <scope>NUCLEOTIDE SEQUENCE [LARGE SCALE GENOMIC DNA]</scope>
    <source>
        <strain evidence="4 5">MD1</strain>
    </source>
</reference>
<feature type="domain" description="HTH tetR-type" evidence="3">
    <location>
        <begin position="4"/>
        <end position="64"/>
    </location>
</feature>
<evidence type="ECO:0000313" key="4">
    <source>
        <dbReference type="EMBL" id="MBB2181344.1"/>
    </source>
</evidence>
<dbReference type="InterPro" id="IPR050109">
    <property type="entry name" value="HTH-type_TetR-like_transc_reg"/>
</dbReference>
<name>A0A839JVP2_9FIRM</name>
<dbReference type="PROSITE" id="PS50977">
    <property type="entry name" value="HTH_TETR_2"/>
    <property type="match status" value="1"/>
</dbReference>
<feature type="DNA-binding region" description="H-T-H motif" evidence="2">
    <location>
        <begin position="27"/>
        <end position="46"/>
    </location>
</feature>
<dbReference type="PRINTS" id="PR00455">
    <property type="entry name" value="HTHTETR"/>
</dbReference>
<dbReference type="Proteomes" id="UP000574276">
    <property type="component" value="Unassembled WGS sequence"/>
</dbReference>
<evidence type="ECO:0000259" key="3">
    <source>
        <dbReference type="PROSITE" id="PS50977"/>
    </source>
</evidence>